<dbReference type="Pfam" id="PF13149">
    <property type="entry name" value="Mfa_like_1"/>
    <property type="match status" value="1"/>
</dbReference>
<evidence type="ECO:0000313" key="3">
    <source>
        <dbReference type="Proteomes" id="UP000823603"/>
    </source>
</evidence>
<reference evidence="2" key="2">
    <citation type="journal article" date="2021" name="PeerJ">
        <title>Extensive microbial diversity within the chicken gut microbiome revealed by metagenomics and culture.</title>
        <authorList>
            <person name="Gilroy R."/>
            <person name="Ravi A."/>
            <person name="Getino M."/>
            <person name="Pursley I."/>
            <person name="Horton D.L."/>
            <person name="Alikhan N.F."/>
            <person name="Baker D."/>
            <person name="Gharbi K."/>
            <person name="Hall N."/>
            <person name="Watson M."/>
            <person name="Adriaenssens E.M."/>
            <person name="Foster-Nyarko E."/>
            <person name="Jarju S."/>
            <person name="Secka A."/>
            <person name="Antonio M."/>
            <person name="Oren A."/>
            <person name="Chaudhuri R.R."/>
            <person name="La Ragione R."/>
            <person name="Hildebrand F."/>
            <person name="Pallen M.J."/>
        </authorList>
    </citation>
    <scope>NUCLEOTIDE SEQUENCE</scope>
    <source>
        <strain evidence="2">B2-22910</strain>
    </source>
</reference>
<proteinExistence type="predicted"/>
<dbReference type="PROSITE" id="PS51257">
    <property type="entry name" value="PROKAR_LIPOPROTEIN"/>
    <property type="match status" value="1"/>
</dbReference>
<comment type="caution">
    <text evidence="2">The sequence shown here is derived from an EMBL/GenBank/DDBJ whole genome shotgun (WGS) entry which is preliminary data.</text>
</comment>
<keyword evidence="1" id="KW-0732">Signal</keyword>
<reference evidence="2" key="1">
    <citation type="submission" date="2020-10" db="EMBL/GenBank/DDBJ databases">
        <authorList>
            <person name="Gilroy R."/>
        </authorList>
    </citation>
    <scope>NUCLEOTIDE SEQUENCE</scope>
    <source>
        <strain evidence="2">B2-22910</strain>
    </source>
</reference>
<accession>A0A9D9NFZ7</accession>
<feature type="chain" id="PRO_5039083776" evidence="1">
    <location>
        <begin position="28"/>
        <end position="513"/>
    </location>
</feature>
<dbReference type="CDD" id="cd13120">
    <property type="entry name" value="BF2867_like_N"/>
    <property type="match status" value="1"/>
</dbReference>
<dbReference type="InterPro" id="IPR025049">
    <property type="entry name" value="Mfa-like_1"/>
</dbReference>
<name>A0A9D9NFZ7_9BACT</name>
<evidence type="ECO:0000256" key="1">
    <source>
        <dbReference type="SAM" id="SignalP"/>
    </source>
</evidence>
<dbReference type="InterPro" id="IPR011050">
    <property type="entry name" value="Pectin_lyase_fold/virulence"/>
</dbReference>
<dbReference type="SUPFAM" id="SSF51126">
    <property type="entry name" value="Pectin lyase-like"/>
    <property type="match status" value="1"/>
</dbReference>
<dbReference type="Proteomes" id="UP000823603">
    <property type="component" value="Unassembled WGS sequence"/>
</dbReference>
<gene>
    <name evidence="2" type="ORF">IAB82_08555</name>
</gene>
<sequence>MKNNRLFTTICLMAAILFTACTQDELAEQGNTLPDGEYPLQIGRVSITAEASEEPWTRVTENEDGTVSEWEWDGMEKFAVRLGDETAVYTLNPDHTMTADRQLYWKSTAPATVTAWYPATDGALDLGGQDTGLVYVLRATADNASHNTPVNLQFEHQLAKVRVIVKGTADVIDVEAIIPIDCDVKEGKIVNIGSIIPRNHLMFKTNYEDIGPCWEINLPPSPDYQIENFMVSTSDPIDIQCDITPSITLEAGKVHTFTLTVHRKDTKTIDLSNGDYIINDDGTYYFSGTAGHAIRVTGGNPNIYLEDAQINVSDGNAIDITGGNPTIHVRGERNSVSSSDGAGIYVAQGSTVTITGRDRNDVLTAQAGGDAAGIGGCSNNQNCGSINISNVTVIARSSNLSYCSPGIGSTQTYQCGDITIDNATVHAYGTEMPNTCGSPGIGAGLDISGSTGTTPPNVTIRNNSEVHTHRGNSYADYIGLSYFMTSGDGLVRATVDASSVVYKYTGDGNTPDQ</sequence>
<dbReference type="EMBL" id="JADIMB010000127">
    <property type="protein sequence ID" value="MBO8471828.1"/>
    <property type="molecule type" value="Genomic_DNA"/>
</dbReference>
<dbReference type="AlphaFoldDB" id="A0A9D9NFZ7"/>
<organism evidence="2 3">
    <name type="scientific">Candidatus Cryptobacteroides faecavium</name>
    <dbReference type="NCBI Taxonomy" id="2840762"/>
    <lineage>
        <taxon>Bacteria</taxon>
        <taxon>Pseudomonadati</taxon>
        <taxon>Bacteroidota</taxon>
        <taxon>Bacteroidia</taxon>
        <taxon>Bacteroidales</taxon>
        <taxon>Candidatus Cryptobacteroides</taxon>
    </lineage>
</organism>
<feature type="signal peptide" evidence="1">
    <location>
        <begin position="1"/>
        <end position="27"/>
    </location>
</feature>
<evidence type="ECO:0000313" key="2">
    <source>
        <dbReference type="EMBL" id="MBO8471828.1"/>
    </source>
</evidence>
<protein>
    <submittedName>
        <fullName evidence="2">Fimbrillin family protein</fullName>
    </submittedName>
</protein>